<dbReference type="UniPathway" id="UPA00588">
    <property type="reaction ID" value="UER00646"/>
</dbReference>
<evidence type="ECO:0000256" key="2">
    <source>
        <dbReference type="ARBA" id="ARBA00003968"/>
    </source>
</evidence>
<dbReference type="InterPro" id="IPR029057">
    <property type="entry name" value="PRTase-like"/>
</dbReference>
<dbReference type="GO" id="GO:0016208">
    <property type="term" value="F:AMP binding"/>
    <property type="evidence" value="ECO:0007669"/>
    <property type="project" value="TreeGrafter"/>
</dbReference>
<keyword evidence="9" id="KW-0808">Transferase</keyword>
<dbReference type="GO" id="GO:0003999">
    <property type="term" value="F:adenine phosphoribosyltransferase activity"/>
    <property type="evidence" value="ECO:0007669"/>
    <property type="project" value="UniProtKB-EC"/>
</dbReference>
<dbReference type="GO" id="GO:0044209">
    <property type="term" value="P:AMP salvage"/>
    <property type="evidence" value="ECO:0007669"/>
    <property type="project" value="UniProtKB-UniPathway"/>
</dbReference>
<comment type="similarity">
    <text evidence="5">Belongs to the purine/pyrimidine phosphoribosyltransferase family.</text>
</comment>
<dbReference type="InterPro" id="IPR000836">
    <property type="entry name" value="PRTase_dom"/>
</dbReference>
<dbReference type="GO" id="GO:0002055">
    <property type="term" value="F:adenine binding"/>
    <property type="evidence" value="ECO:0007669"/>
    <property type="project" value="TreeGrafter"/>
</dbReference>
<dbReference type="FunFam" id="3.40.50.2020:FF:000021">
    <property type="entry name" value="Adenine phosphoribosyltransferase"/>
    <property type="match status" value="1"/>
</dbReference>
<evidence type="ECO:0000259" key="11">
    <source>
        <dbReference type="Pfam" id="PF00156"/>
    </source>
</evidence>
<dbReference type="Proteomes" id="UP000027586">
    <property type="component" value="Unassembled WGS sequence"/>
</dbReference>
<keyword evidence="8 12" id="KW-0328">Glycosyltransferase</keyword>
<evidence type="ECO:0000256" key="6">
    <source>
        <dbReference type="ARBA" id="ARBA00011893"/>
    </source>
</evidence>
<keyword evidence="7" id="KW-0963">Cytoplasm</keyword>
<evidence type="ECO:0000256" key="3">
    <source>
        <dbReference type="ARBA" id="ARBA00004496"/>
    </source>
</evidence>
<sequence length="178" mass="19388">MTNHDIERIKNLLGTHNDFPKKGIVFKDLFPVFQDPTAVEALISNIVHHINSTYEEKIDAVVGLDARGFLLGPLVAMRLGAAFVPVRKQGKLPGECVSAVYEKEYGEDIFEMQKGSIKPGARVIIIDDLIATGGSAGAAGELVKKSEAITVEYVFVMELAFLNGTKKLDAPVYSLIQL</sequence>
<dbReference type="GO" id="GO:0006166">
    <property type="term" value="P:purine ribonucleoside salvage"/>
    <property type="evidence" value="ECO:0007669"/>
    <property type="project" value="UniProtKB-KW"/>
</dbReference>
<evidence type="ECO:0000256" key="1">
    <source>
        <dbReference type="ARBA" id="ARBA00000868"/>
    </source>
</evidence>
<dbReference type="HAMAP" id="MF_00004">
    <property type="entry name" value="Aden_phosphoribosyltr"/>
    <property type="match status" value="1"/>
</dbReference>
<comment type="pathway">
    <text evidence="4">Purine metabolism; AMP biosynthesis via salvage pathway; AMP from adenine: step 1/1.</text>
</comment>
<dbReference type="EMBL" id="CBTN010000004">
    <property type="protein sequence ID" value="CDH49817.1"/>
    <property type="molecule type" value="Genomic_DNA"/>
</dbReference>
<keyword evidence="13" id="KW-1185">Reference proteome</keyword>
<proteinExistence type="inferred from homology"/>
<evidence type="ECO:0000256" key="5">
    <source>
        <dbReference type="ARBA" id="ARBA00008391"/>
    </source>
</evidence>
<evidence type="ECO:0000313" key="12">
    <source>
        <dbReference type="EMBL" id="CDH49817.1"/>
    </source>
</evidence>
<dbReference type="VEuPathDB" id="FungiDB:LCOR_01548.1"/>
<organism evidence="12 13">
    <name type="scientific">Lichtheimia corymbifera JMRC:FSU:9682</name>
    <dbReference type="NCBI Taxonomy" id="1263082"/>
    <lineage>
        <taxon>Eukaryota</taxon>
        <taxon>Fungi</taxon>
        <taxon>Fungi incertae sedis</taxon>
        <taxon>Mucoromycota</taxon>
        <taxon>Mucoromycotina</taxon>
        <taxon>Mucoromycetes</taxon>
        <taxon>Mucorales</taxon>
        <taxon>Lichtheimiaceae</taxon>
        <taxon>Lichtheimia</taxon>
    </lineage>
</organism>
<feature type="domain" description="Phosphoribosyltransferase" evidence="11">
    <location>
        <begin position="38"/>
        <end position="174"/>
    </location>
</feature>
<dbReference type="OrthoDB" id="363185at2759"/>
<comment type="catalytic activity">
    <reaction evidence="1">
        <text>AMP + diphosphate = 5-phospho-alpha-D-ribose 1-diphosphate + adenine</text>
        <dbReference type="Rhea" id="RHEA:16609"/>
        <dbReference type="ChEBI" id="CHEBI:16708"/>
        <dbReference type="ChEBI" id="CHEBI:33019"/>
        <dbReference type="ChEBI" id="CHEBI:58017"/>
        <dbReference type="ChEBI" id="CHEBI:456215"/>
        <dbReference type="EC" id="2.4.2.7"/>
    </reaction>
</comment>
<dbReference type="InterPro" id="IPR005764">
    <property type="entry name" value="Ade_phspho_trans"/>
</dbReference>
<dbReference type="NCBIfam" id="NF002636">
    <property type="entry name" value="PRK02304.1-5"/>
    <property type="match status" value="1"/>
</dbReference>
<evidence type="ECO:0000256" key="7">
    <source>
        <dbReference type="ARBA" id="ARBA00022490"/>
    </source>
</evidence>
<accession>A0A068RJJ1</accession>
<protein>
    <recommendedName>
        <fullName evidence="6">adenine phosphoribosyltransferase</fullName>
        <ecNumber evidence="6">2.4.2.7</ecNumber>
    </recommendedName>
</protein>
<dbReference type="GO" id="GO:0006168">
    <property type="term" value="P:adenine salvage"/>
    <property type="evidence" value="ECO:0007669"/>
    <property type="project" value="InterPro"/>
</dbReference>
<dbReference type="EC" id="2.4.2.7" evidence="6"/>
<reference evidence="12" key="1">
    <citation type="submission" date="2013-08" db="EMBL/GenBank/DDBJ databases">
        <title>Gene expansion shapes genome architecture in the human pathogen Lichtheimia corymbifera: an evolutionary genomics analysis in the ancient terrestrial Mucorales (Mucoromycotina).</title>
        <authorList>
            <person name="Schwartze V.U."/>
            <person name="Winter S."/>
            <person name="Shelest E."/>
            <person name="Marcet-Houben M."/>
            <person name="Horn F."/>
            <person name="Wehner S."/>
            <person name="Hoffmann K."/>
            <person name="Riege K."/>
            <person name="Sammeth M."/>
            <person name="Nowrousian M."/>
            <person name="Valiante V."/>
            <person name="Linde J."/>
            <person name="Jacobsen I.D."/>
            <person name="Marz M."/>
            <person name="Brakhage A.A."/>
            <person name="Gabaldon T."/>
            <person name="Bocker S."/>
            <person name="Voigt K."/>
        </authorList>
    </citation>
    <scope>NUCLEOTIDE SEQUENCE [LARGE SCALE GENOMIC DNA]</scope>
    <source>
        <strain evidence="12">FSU 9682</strain>
    </source>
</reference>
<dbReference type="STRING" id="1263082.A0A068RJJ1"/>
<keyword evidence="10" id="KW-0660">Purine salvage</keyword>
<comment type="function">
    <text evidence="2">Catalyzes a salvage reaction resulting in the formation of AMP, that is energically less costly than de novo synthesis.</text>
</comment>
<dbReference type="Pfam" id="PF00156">
    <property type="entry name" value="Pribosyltran"/>
    <property type="match status" value="1"/>
</dbReference>
<dbReference type="InterPro" id="IPR050054">
    <property type="entry name" value="UPRTase/APRTase"/>
</dbReference>
<evidence type="ECO:0000313" key="13">
    <source>
        <dbReference type="Proteomes" id="UP000027586"/>
    </source>
</evidence>
<gene>
    <name evidence="12" type="ORF">LCOR_01548.1</name>
</gene>
<dbReference type="PANTHER" id="PTHR32315:SF3">
    <property type="entry name" value="ADENINE PHOSPHORIBOSYLTRANSFERASE"/>
    <property type="match status" value="1"/>
</dbReference>
<evidence type="ECO:0000256" key="8">
    <source>
        <dbReference type="ARBA" id="ARBA00022676"/>
    </source>
</evidence>
<evidence type="ECO:0000256" key="4">
    <source>
        <dbReference type="ARBA" id="ARBA00004659"/>
    </source>
</evidence>
<dbReference type="CDD" id="cd06223">
    <property type="entry name" value="PRTases_typeI"/>
    <property type="match status" value="1"/>
</dbReference>
<dbReference type="PANTHER" id="PTHR32315">
    <property type="entry name" value="ADENINE PHOSPHORIBOSYLTRANSFERASE"/>
    <property type="match status" value="1"/>
</dbReference>
<evidence type="ECO:0000256" key="10">
    <source>
        <dbReference type="ARBA" id="ARBA00022726"/>
    </source>
</evidence>
<dbReference type="Gene3D" id="3.40.50.2020">
    <property type="match status" value="1"/>
</dbReference>
<dbReference type="NCBIfam" id="TIGR01090">
    <property type="entry name" value="apt"/>
    <property type="match status" value="1"/>
</dbReference>
<dbReference type="NCBIfam" id="NF002634">
    <property type="entry name" value="PRK02304.1-3"/>
    <property type="match status" value="1"/>
</dbReference>
<dbReference type="SUPFAM" id="SSF53271">
    <property type="entry name" value="PRTase-like"/>
    <property type="match status" value="1"/>
</dbReference>
<dbReference type="GO" id="GO:0005737">
    <property type="term" value="C:cytoplasm"/>
    <property type="evidence" value="ECO:0007669"/>
    <property type="project" value="UniProtKB-SubCell"/>
</dbReference>
<evidence type="ECO:0000256" key="9">
    <source>
        <dbReference type="ARBA" id="ARBA00022679"/>
    </source>
</evidence>
<comment type="caution">
    <text evidence="12">The sequence shown here is derived from an EMBL/GenBank/DDBJ whole genome shotgun (WGS) entry which is preliminary data.</text>
</comment>
<comment type="subcellular location">
    <subcellularLocation>
        <location evidence="3">Cytoplasm</location>
    </subcellularLocation>
</comment>
<dbReference type="AlphaFoldDB" id="A0A068RJJ1"/>
<name>A0A068RJJ1_9FUNG</name>